<dbReference type="InterPro" id="IPR023393">
    <property type="entry name" value="START-like_dom_sf"/>
</dbReference>
<dbReference type="PANTHER" id="PTHR31907">
    <property type="entry name" value="MLP-LIKE PROTEIN 423"/>
    <property type="match status" value="1"/>
</dbReference>
<evidence type="ECO:0000259" key="1">
    <source>
        <dbReference type="Pfam" id="PF00407"/>
    </source>
</evidence>
<dbReference type="AlphaFoldDB" id="A0A9J5Z9S7"/>
<sequence length="141" mass="16310">MDLKGKLITSIEVNCGGHSIHDILHTNMHHVPTISRGQKKNSKQIIEAIDPHKKLIRWKFIEGDVLEMYKVKCGGHSIHDIFHTNAHHVPTISRAFNRFEIHEVEIVKIDSIISWNYNDGGQNKFTKQIIEDIHPHKKSIR</sequence>
<dbReference type="EMBL" id="JACXVP010000004">
    <property type="protein sequence ID" value="KAG5608228.1"/>
    <property type="molecule type" value="Genomic_DNA"/>
</dbReference>
<dbReference type="Pfam" id="PF00407">
    <property type="entry name" value="Bet_v_1"/>
    <property type="match status" value="2"/>
</dbReference>
<comment type="caution">
    <text evidence="2">The sequence shown here is derived from an EMBL/GenBank/DDBJ whole genome shotgun (WGS) entry which is preliminary data.</text>
</comment>
<feature type="domain" description="Bet v I/Major latex protein" evidence="1">
    <location>
        <begin position="76"/>
        <end position="140"/>
    </location>
</feature>
<protein>
    <recommendedName>
        <fullName evidence="1">Bet v I/Major latex protein domain-containing protein</fullName>
    </recommendedName>
</protein>
<accession>A0A9J5Z9S7</accession>
<name>A0A9J5Z9S7_SOLCO</name>
<proteinExistence type="predicted"/>
<gene>
    <name evidence="2" type="ORF">H5410_019509</name>
</gene>
<dbReference type="InterPro" id="IPR000916">
    <property type="entry name" value="Bet_v_I/MLP"/>
</dbReference>
<dbReference type="SUPFAM" id="SSF55961">
    <property type="entry name" value="Bet v1-like"/>
    <property type="match status" value="1"/>
</dbReference>
<organism evidence="2 3">
    <name type="scientific">Solanum commersonii</name>
    <name type="common">Commerson's wild potato</name>
    <name type="synonym">Commerson's nightshade</name>
    <dbReference type="NCBI Taxonomy" id="4109"/>
    <lineage>
        <taxon>Eukaryota</taxon>
        <taxon>Viridiplantae</taxon>
        <taxon>Streptophyta</taxon>
        <taxon>Embryophyta</taxon>
        <taxon>Tracheophyta</taxon>
        <taxon>Spermatophyta</taxon>
        <taxon>Magnoliopsida</taxon>
        <taxon>eudicotyledons</taxon>
        <taxon>Gunneridae</taxon>
        <taxon>Pentapetalae</taxon>
        <taxon>asterids</taxon>
        <taxon>lamiids</taxon>
        <taxon>Solanales</taxon>
        <taxon>Solanaceae</taxon>
        <taxon>Solanoideae</taxon>
        <taxon>Solaneae</taxon>
        <taxon>Solanum</taxon>
    </lineage>
</organism>
<dbReference type="OrthoDB" id="1072116at2759"/>
<keyword evidence="3" id="KW-1185">Reference proteome</keyword>
<dbReference type="Proteomes" id="UP000824120">
    <property type="component" value="Chromosome 4"/>
</dbReference>
<dbReference type="InterPro" id="IPR051761">
    <property type="entry name" value="MLP-like_ligand-binding"/>
</dbReference>
<feature type="domain" description="Bet v I/Major latex protein" evidence="1">
    <location>
        <begin position="37"/>
        <end position="72"/>
    </location>
</feature>
<evidence type="ECO:0000313" key="2">
    <source>
        <dbReference type="EMBL" id="KAG5608228.1"/>
    </source>
</evidence>
<dbReference type="Gene3D" id="3.30.530.20">
    <property type="match status" value="2"/>
</dbReference>
<dbReference type="GO" id="GO:0006952">
    <property type="term" value="P:defense response"/>
    <property type="evidence" value="ECO:0007669"/>
    <property type="project" value="InterPro"/>
</dbReference>
<reference evidence="2 3" key="1">
    <citation type="submission" date="2020-09" db="EMBL/GenBank/DDBJ databases">
        <title>De no assembly of potato wild relative species, Solanum commersonii.</title>
        <authorList>
            <person name="Cho K."/>
        </authorList>
    </citation>
    <scope>NUCLEOTIDE SEQUENCE [LARGE SCALE GENOMIC DNA]</scope>
    <source>
        <strain evidence="2">LZ3.2</strain>
        <tissue evidence="2">Leaf</tissue>
    </source>
</reference>
<evidence type="ECO:0000313" key="3">
    <source>
        <dbReference type="Proteomes" id="UP000824120"/>
    </source>
</evidence>